<dbReference type="GO" id="GO:0003677">
    <property type="term" value="F:DNA binding"/>
    <property type="evidence" value="ECO:0007669"/>
    <property type="project" value="InterPro"/>
</dbReference>
<dbReference type="OrthoDB" id="9781670at2"/>
<feature type="coiled-coil region" evidence="1">
    <location>
        <begin position="377"/>
        <end position="438"/>
    </location>
</feature>
<dbReference type="PANTHER" id="PTHR30461:SF23">
    <property type="entry name" value="DNA RECOMBINASE-RELATED"/>
    <property type="match status" value="1"/>
</dbReference>
<evidence type="ECO:0000259" key="2">
    <source>
        <dbReference type="PROSITE" id="PS51736"/>
    </source>
</evidence>
<accession>A0A562JH36</accession>
<dbReference type="Gene3D" id="3.40.50.1390">
    <property type="entry name" value="Resolvase, N-terminal catalytic domain"/>
    <property type="match status" value="1"/>
</dbReference>
<reference evidence="4 5" key="1">
    <citation type="submission" date="2019-07" db="EMBL/GenBank/DDBJ databases">
        <title>Genomic Encyclopedia of Type Strains, Phase I: the one thousand microbial genomes (KMG-I) project.</title>
        <authorList>
            <person name="Kyrpides N."/>
        </authorList>
    </citation>
    <scope>NUCLEOTIDE SEQUENCE [LARGE SCALE GENOMIC DNA]</scope>
    <source>
        <strain evidence="4 5">DSM 13558</strain>
    </source>
</reference>
<evidence type="ECO:0000313" key="4">
    <source>
        <dbReference type="EMBL" id="TWH82562.1"/>
    </source>
</evidence>
<dbReference type="Gene3D" id="3.90.1750.20">
    <property type="entry name" value="Putative Large Serine Recombinase, Chain B, Domain 2"/>
    <property type="match status" value="1"/>
</dbReference>
<dbReference type="PROSITE" id="PS51737">
    <property type="entry name" value="RECOMBINASE_DNA_BIND"/>
    <property type="match status" value="1"/>
</dbReference>
<dbReference type="InterPro" id="IPR050639">
    <property type="entry name" value="SSR_resolvase"/>
</dbReference>
<proteinExistence type="predicted"/>
<feature type="domain" description="Resolvase/invertase-type recombinase catalytic" evidence="2">
    <location>
        <begin position="4"/>
        <end position="152"/>
    </location>
</feature>
<keyword evidence="5" id="KW-1185">Reference proteome</keyword>
<evidence type="ECO:0000256" key="1">
    <source>
        <dbReference type="SAM" id="Coils"/>
    </source>
</evidence>
<dbReference type="Pfam" id="PF13408">
    <property type="entry name" value="Zn_ribbon_recom"/>
    <property type="match status" value="1"/>
</dbReference>
<dbReference type="AlphaFoldDB" id="A0A562JH36"/>
<dbReference type="SUPFAM" id="SSF53041">
    <property type="entry name" value="Resolvase-like"/>
    <property type="match status" value="1"/>
</dbReference>
<dbReference type="InterPro" id="IPR011109">
    <property type="entry name" value="DNA_bind_recombinase_dom"/>
</dbReference>
<dbReference type="InterPro" id="IPR036162">
    <property type="entry name" value="Resolvase-like_N_sf"/>
</dbReference>
<sequence length="526" mass="60639">MVRKAAIYARYSSDNQREESIEAQERAIEEYVKKNDIQIVKRYYDRAKSATSDRRPGFQQMISDSSLGIFDIVIVHKLDRFSRDKYDSAKYKRILKQNGVKVESVTEHLDGSPESVILESVIEGMAEYYSKNLAREVMKGMKETALQCKHTGGKPPLGYDLNEDKTYRINEKEAEAVKVVFEMYANGYTYVDIARKLNNMGARTKEGKTFSKNSLGSILRNEKYSGVYIFNRSSAKDAFGKRNTNKDKDEDEIIRVEGGMPQIITKELYETVQATIAKRQKSPGANKAKVQYLLSGLIKCGECGYSMNGNRRTSNIKPVYMSYRCGCRQHKYDCNNKEIRKEYIEEFVLSELEKHILNEQAIPIIAQKVNQYITEKTSNERTSVEGLKSELKEVEKQISNGLTAILEGYSKDILKTKLSELELRKNEIESKILEIESAQEYILQVNEEDIKLMFSKIKSFVQTRNIPECKKFISDYVKEVIVYKDHVEVTFNMVFSFSMQGASYEKKIEISRKEIYKSINSFKRVA</sequence>
<dbReference type="InterPro" id="IPR006119">
    <property type="entry name" value="Resolv_N"/>
</dbReference>
<dbReference type="PANTHER" id="PTHR30461">
    <property type="entry name" value="DNA-INVERTASE FROM LAMBDOID PROPHAGE"/>
    <property type="match status" value="1"/>
</dbReference>
<evidence type="ECO:0000313" key="5">
    <source>
        <dbReference type="Proteomes" id="UP000315343"/>
    </source>
</evidence>
<keyword evidence="1" id="KW-0175">Coiled coil</keyword>
<dbReference type="EMBL" id="VLKH01000002">
    <property type="protein sequence ID" value="TWH82562.1"/>
    <property type="molecule type" value="Genomic_DNA"/>
</dbReference>
<dbReference type="Proteomes" id="UP000315343">
    <property type="component" value="Unassembled WGS sequence"/>
</dbReference>
<dbReference type="Pfam" id="PF00239">
    <property type="entry name" value="Resolvase"/>
    <property type="match status" value="1"/>
</dbReference>
<dbReference type="Pfam" id="PF07508">
    <property type="entry name" value="Recombinase"/>
    <property type="match status" value="1"/>
</dbReference>
<dbReference type="InterPro" id="IPR025827">
    <property type="entry name" value="Zn_ribbon_recom_dom"/>
</dbReference>
<dbReference type="RefSeq" id="WP_145080414.1">
    <property type="nucleotide sequence ID" value="NZ_VLKH01000002.1"/>
</dbReference>
<dbReference type="PROSITE" id="PS51736">
    <property type="entry name" value="RECOMBINASES_3"/>
    <property type="match status" value="1"/>
</dbReference>
<dbReference type="GO" id="GO:0000150">
    <property type="term" value="F:DNA strand exchange activity"/>
    <property type="evidence" value="ECO:0007669"/>
    <property type="project" value="InterPro"/>
</dbReference>
<comment type="caution">
    <text evidence="4">The sequence shown here is derived from an EMBL/GenBank/DDBJ whole genome shotgun (WGS) entry which is preliminary data.</text>
</comment>
<gene>
    <name evidence="4" type="ORF">LY60_00863</name>
</gene>
<feature type="domain" description="Recombinase" evidence="3">
    <location>
        <begin position="156"/>
        <end position="282"/>
    </location>
</feature>
<name>A0A562JH36_9FIRM</name>
<organism evidence="4 5">
    <name type="scientific">Sedimentibacter saalensis</name>
    <dbReference type="NCBI Taxonomy" id="130788"/>
    <lineage>
        <taxon>Bacteria</taxon>
        <taxon>Bacillati</taxon>
        <taxon>Bacillota</taxon>
        <taxon>Tissierellia</taxon>
        <taxon>Sedimentibacter</taxon>
    </lineage>
</organism>
<dbReference type="CDD" id="cd00338">
    <property type="entry name" value="Ser_Recombinase"/>
    <property type="match status" value="1"/>
</dbReference>
<protein>
    <submittedName>
        <fullName evidence="4">Site-specific DNA recombinase</fullName>
    </submittedName>
</protein>
<dbReference type="SMART" id="SM00857">
    <property type="entry name" value="Resolvase"/>
    <property type="match status" value="1"/>
</dbReference>
<evidence type="ECO:0000259" key="3">
    <source>
        <dbReference type="PROSITE" id="PS51737"/>
    </source>
</evidence>
<dbReference type="InterPro" id="IPR038109">
    <property type="entry name" value="DNA_bind_recomb_sf"/>
</dbReference>